<dbReference type="Pfam" id="PF03737">
    <property type="entry name" value="RraA-like"/>
    <property type="match status" value="1"/>
</dbReference>
<dbReference type="InterPro" id="IPR036704">
    <property type="entry name" value="RraA/RraA-like_sf"/>
</dbReference>
<dbReference type="GO" id="GO:0004590">
    <property type="term" value="F:orotidine-5'-phosphate decarboxylase activity"/>
    <property type="evidence" value="ECO:0007669"/>
    <property type="project" value="InterPro"/>
</dbReference>
<dbReference type="SMART" id="SM00934">
    <property type="entry name" value="OMPdecase"/>
    <property type="match status" value="1"/>
</dbReference>
<dbReference type="PANTHER" id="PTHR35039:SF3">
    <property type="entry name" value="3-KETO-L-GULONATE-6-PHOSPHATE DECARBOXYLASE SGBH-RELATED"/>
    <property type="match status" value="1"/>
</dbReference>
<feature type="domain" description="Orotidine 5'-phosphate decarboxylase" evidence="2">
    <location>
        <begin position="1"/>
        <end position="147"/>
    </location>
</feature>
<gene>
    <name evidence="3" type="ORF">B1B_10033</name>
</gene>
<dbReference type="GO" id="GO:0033982">
    <property type="term" value="F:3-dehydro-L-gulonate-6-phosphate decarboxylase activity"/>
    <property type="evidence" value="ECO:0007669"/>
    <property type="project" value="TreeGrafter"/>
</dbReference>
<protein>
    <submittedName>
        <fullName evidence="3">Bifunctional hexulose-6-phosphate synthase/ribonuclease regulator</fullName>
    </submittedName>
</protein>
<dbReference type="InterPro" id="IPR011060">
    <property type="entry name" value="RibuloseP-bd_barrel"/>
</dbReference>
<dbReference type="InterPro" id="IPR013785">
    <property type="entry name" value="Aldolase_TIM"/>
</dbReference>
<dbReference type="EMBL" id="AUZY01006611">
    <property type="protein sequence ID" value="EQD53792.1"/>
    <property type="molecule type" value="Genomic_DNA"/>
</dbReference>
<organism evidence="3">
    <name type="scientific">mine drainage metagenome</name>
    <dbReference type="NCBI Taxonomy" id="410659"/>
    <lineage>
        <taxon>unclassified sequences</taxon>
        <taxon>metagenomes</taxon>
        <taxon>ecological metagenomes</taxon>
    </lineage>
</organism>
<dbReference type="GO" id="GO:0006207">
    <property type="term" value="P:'de novo' pyrimidine nucleobase biosynthetic process"/>
    <property type="evidence" value="ECO:0007669"/>
    <property type="project" value="InterPro"/>
</dbReference>
<reference evidence="3" key="2">
    <citation type="journal article" date="2014" name="ISME J.">
        <title>Microbial stratification in low pH oxic and suboxic macroscopic growths along an acid mine drainage.</title>
        <authorList>
            <person name="Mendez-Garcia C."/>
            <person name="Mesa V."/>
            <person name="Sprenger R.R."/>
            <person name="Richter M."/>
            <person name="Diez M.S."/>
            <person name="Solano J."/>
            <person name="Bargiela R."/>
            <person name="Golyshina O.V."/>
            <person name="Manteca A."/>
            <person name="Ramos J.L."/>
            <person name="Gallego J.R."/>
            <person name="Llorente I."/>
            <person name="Martins Dos Santos V.A."/>
            <person name="Jensen O.N."/>
            <person name="Pelaez A.I."/>
            <person name="Sanchez J."/>
            <person name="Ferrer M."/>
        </authorList>
    </citation>
    <scope>NUCLEOTIDE SEQUENCE</scope>
</reference>
<dbReference type="CDD" id="cd16841">
    <property type="entry name" value="RraA_family"/>
    <property type="match status" value="1"/>
</dbReference>
<evidence type="ECO:0000256" key="1">
    <source>
        <dbReference type="ARBA" id="ARBA00023239"/>
    </source>
</evidence>
<comment type="caution">
    <text evidence="3">The sequence shown here is derived from an EMBL/GenBank/DDBJ whole genome shotgun (WGS) entry which is preliminary data.</text>
</comment>
<name>T1A9U3_9ZZZZ</name>
<sequence length="266" mass="27296">MVADMKVMDTGAFEVEIAAKAGADVVTVLGAADDDTIADAVRGGELYGAEVMVDLLGVPDPVARARRVVELGVGAVCWHVGIDMQMAGKTPFAVLGELARAVSVPVAVAGGLNSESVAVAARAGAQILIVGGAITKSPRITEATRTMRAAIDTQTEVATELFRRYAGADLRAAFQKVSSPNVTDAMQRQGAMHGILPHLSDPNVRVAGPAVTVVTRDGDWAKPVEAIDRAGPGDVIVIDAGGGTTAIWGELASWSAHGRQVAAVVV</sequence>
<evidence type="ECO:0000259" key="2">
    <source>
        <dbReference type="SMART" id="SM00934"/>
    </source>
</evidence>
<dbReference type="PANTHER" id="PTHR35039">
    <property type="entry name" value="3-KETO-L-GULONATE-6-PHOSPHATE DECARBOXYLASE SGBH-RELATED"/>
    <property type="match status" value="1"/>
</dbReference>
<dbReference type="InterPro" id="IPR005493">
    <property type="entry name" value="RraA/RraA-like"/>
</dbReference>
<dbReference type="Gene3D" id="3.20.20.70">
    <property type="entry name" value="Aldolase class I"/>
    <property type="match status" value="1"/>
</dbReference>
<dbReference type="Gene3D" id="3.50.30.40">
    <property type="entry name" value="Ribonuclease E inhibitor RraA/RraA-like"/>
    <property type="match status" value="1"/>
</dbReference>
<feature type="non-terminal residue" evidence="3">
    <location>
        <position position="266"/>
    </location>
</feature>
<proteinExistence type="predicted"/>
<dbReference type="Pfam" id="PF00215">
    <property type="entry name" value="OMPdecase"/>
    <property type="match status" value="1"/>
</dbReference>
<evidence type="ECO:0000313" key="3">
    <source>
        <dbReference type="EMBL" id="EQD53792.1"/>
    </source>
</evidence>
<dbReference type="AlphaFoldDB" id="T1A9U3"/>
<dbReference type="InterPro" id="IPR001754">
    <property type="entry name" value="OMPdeCOase_dom"/>
</dbReference>
<reference evidence="3" key="1">
    <citation type="submission" date="2013-08" db="EMBL/GenBank/DDBJ databases">
        <authorList>
            <person name="Mendez C."/>
            <person name="Richter M."/>
            <person name="Ferrer M."/>
            <person name="Sanchez J."/>
        </authorList>
    </citation>
    <scope>NUCLEOTIDE SEQUENCE</scope>
</reference>
<accession>T1A9U3</accession>
<dbReference type="SUPFAM" id="SSF51366">
    <property type="entry name" value="Ribulose-phoshate binding barrel"/>
    <property type="match status" value="1"/>
</dbReference>
<dbReference type="GO" id="GO:0019854">
    <property type="term" value="P:L-ascorbic acid catabolic process"/>
    <property type="evidence" value="ECO:0007669"/>
    <property type="project" value="TreeGrafter"/>
</dbReference>
<dbReference type="SUPFAM" id="SSF89562">
    <property type="entry name" value="RraA-like"/>
    <property type="match status" value="1"/>
</dbReference>
<keyword evidence="1" id="KW-0456">Lyase</keyword>